<dbReference type="Gramene" id="rna29771">
    <property type="protein sequence ID" value="RHN54697.1"/>
    <property type="gene ID" value="gene29771"/>
</dbReference>
<sequence>MLVMIKDERSANDPSSFAGLLLCLVVEEAIDSLVLFMEEAIDSLVLFMVMLVSDFNRSNERPRRWIEFLDQFGDRLISPNFGTILGWWSDFKDIYTLWSDFP</sequence>
<accession>A0A396HVH2</accession>
<dbReference type="Proteomes" id="UP000265566">
    <property type="component" value="Chromosome 5"/>
</dbReference>
<reference evidence="1" key="1">
    <citation type="journal article" date="2018" name="Nat. Plants">
        <title>Whole-genome landscape of Medicago truncatula symbiotic genes.</title>
        <authorList>
            <person name="Pecrix Y."/>
            <person name="Gamas P."/>
            <person name="Carrere S."/>
        </authorList>
    </citation>
    <scope>NUCLEOTIDE SEQUENCE</scope>
    <source>
        <tissue evidence="1">Leaves</tissue>
    </source>
</reference>
<evidence type="ECO:0000313" key="1">
    <source>
        <dbReference type="EMBL" id="RHN54697.1"/>
    </source>
</evidence>
<organism evidence="1">
    <name type="scientific">Medicago truncatula</name>
    <name type="common">Barrel medic</name>
    <name type="synonym">Medicago tribuloides</name>
    <dbReference type="NCBI Taxonomy" id="3880"/>
    <lineage>
        <taxon>Eukaryota</taxon>
        <taxon>Viridiplantae</taxon>
        <taxon>Streptophyta</taxon>
        <taxon>Embryophyta</taxon>
        <taxon>Tracheophyta</taxon>
        <taxon>Spermatophyta</taxon>
        <taxon>Magnoliopsida</taxon>
        <taxon>eudicotyledons</taxon>
        <taxon>Gunneridae</taxon>
        <taxon>Pentapetalae</taxon>
        <taxon>rosids</taxon>
        <taxon>fabids</taxon>
        <taxon>Fabales</taxon>
        <taxon>Fabaceae</taxon>
        <taxon>Papilionoideae</taxon>
        <taxon>50 kb inversion clade</taxon>
        <taxon>NPAAA clade</taxon>
        <taxon>Hologalegina</taxon>
        <taxon>IRL clade</taxon>
        <taxon>Trifolieae</taxon>
        <taxon>Medicago</taxon>
    </lineage>
</organism>
<comment type="caution">
    <text evidence="1">The sequence shown here is derived from an EMBL/GenBank/DDBJ whole genome shotgun (WGS) entry which is preliminary data.</text>
</comment>
<dbReference type="AlphaFoldDB" id="A0A396HVH2"/>
<proteinExistence type="predicted"/>
<gene>
    <name evidence="1" type="ORF">MtrunA17_Chr5g0409671</name>
</gene>
<name>A0A396HVH2_MEDTR</name>
<dbReference type="EMBL" id="PSQE01000005">
    <property type="protein sequence ID" value="RHN54697.1"/>
    <property type="molecule type" value="Genomic_DNA"/>
</dbReference>
<protein>
    <submittedName>
        <fullName evidence="1">Uncharacterized protein</fullName>
    </submittedName>
</protein>